<reference evidence="1 2" key="1">
    <citation type="submission" date="2019-02" db="EMBL/GenBank/DDBJ databases">
        <title>Genomic Encyclopedia of Type Strains, Phase IV (KMG-IV): sequencing the most valuable type-strain genomes for metagenomic binning, comparative biology and taxonomic classification.</title>
        <authorList>
            <person name="Goeker M."/>
        </authorList>
    </citation>
    <scope>NUCLEOTIDE SEQUENCE [LARGE SCALE GENOMIC DNA]</scope>
    <source>
        <strain evidence="1 2">DSM 28825</strain>
    </source>
</reference>
<protein>
    <submittedName>
        <fullName evidence="1">Uncharacterized protein</fullName>
    </submittedName>
</protein>
<keyword evidence="2" id="KW-1185">Reference proteome</keyword>
<dbReference type="EMBL" id="SHKN01000001">
    <property type="protein sequence ID" value="RZT95387.1"/>
    <property type="molecule type" value="Genomic_DNA"/>
</dbReference>
<organism evidence="1 2">
    <name type="scientific">Ancylomarina subtilis</name>
    <dbReference type="NCBI Taxonomy" id="1639035"/>
    <lineage>
        <taxon>Bacteria</taxon>
        <taxon>Pseudomonadati</taxon>
        <taxon>Bacteroidota</taxon>
        <taxon>Bacteroidia</taxon>
        <taxon>Marinilabiliales</taxon>
        <taxon>Marinifilaceae</taxon>
        <taxon>Ancylomarina</taxon>
    </lineage>
</organism>
<evidence type="ECO:0000313" key="2">
    <source>
        <dbReference type="Proteomes" id="UP000293562"/>
    </source>
</evidence>
<evidence type="ECO:0000313" key="1">
    <source>
        <dbReference type="EMBL" id="RZT95387.1"/>
    </source>
</evidence>
<dbReference type="Proteomes" id="UP000293562">
    <property type="component" value="Unassembled WGS sequence"/>
</dbReference>
<gene>
    <name evidence="1" type="ORF">EV201_0006</name>
</gene>
<dbReference type="AlphaFoldDB" id="A0A4Q7VH75"/>
<sequence length="37" mass="4349">MVKYIHTYMLGNLENRVLGEKGKCLTKAKFHGRWRVA</sequence>
<name>A0A4Q7VH75_9BACT</name>
<accession>A0A4Q7VH75</accession>
<proteinExistence type="predicted"/>
<comment type="caution">
    <text evidence="1">The sequence shown here is derived from an EMBL/GenBank/DDBJ whole genome shotgun (WGS) entry which is preliminary data.</text>
</comment>